<name>A0ABD2MC25_9BILA</name>
<evidence type="ECO:0000256" key="2">
    <source>
        <dbReference type="ARBA" id="ARBA00010912"/>
    </source>
</evidence>
<feature type="region of interest" description="Disordered" evidence="10">
    <location>
        <begin position="104"/>
        <end position="255"/>
    </location>
</feature>
<evidence type="ECO:0000256" key="10">
    <source>
        <dbReference type="SAM" id="MobiDB-lite"/>
    </source>
</evidence>
<gene>
    <name evidence="13" type="ORF">niasHT_000350</name>
</gene>
<keyword evidence="5" id="KW-0808">Transferase</keyword>
<feature type="compositionally biased region" description="Basic and acidic residues" evidence="10">
    <location>
        <begin position="161"/>
        <end position="202"/>
    </location>
</feature>
<feature type="domain" description="Polymerase nucleotidyl transferase" evidence="11">
    <location>
        <begin position="635"/>
        <end position="673"/>
    </location>
</feature>
<dbReference type="InterPro" id="IPR043519">
    <property type="entry name" value="NT_sf"/>
</dbReference>
<evidence type="ECO:0000256" key="4">
    <source>
        <dbReference type="ARBA" id="ARBA00022664"/>
    </source>
</evidence>
<dbReference type="Pfam" id="PF01909">
    <property type="entry name" value="NTP_transf_2"/>
    <property type="match status" value="1"/>
</dbReference>
<evidence type="ECO:0000313" key="13">
    <source>
        <dbReference type="EMBL" id="KAL3125078.1"/>
    </source>
</evidence>
<dbReference type="SUPFAM" id="SSF81631">
    <property type="entry name" value="PAP/OAS1 substrate-binding domain"/>
    <property type="match status" value="1"/>
</dbReference>
<feature type="compositionally biased region" description="Basic and acidic residues" evidence="10">
    <location>
        <begin position="214"/>
        <end position="231"/>
    </location>
</feature>
<dbReference type="GO" id="GO:0005524">
    <property type="term" value="F:ATP binding"/>
    <property type="evidence" value="ECO:0007669"/>
    <property type="project" value="UniProtKB-KW"/>
</dbReference>
<comment type="caution">
    <text evidence="13">The sequence shown here is derived from an EMBL/GenBank/DDBJ whole genome shotgun (WGS) entry which is preliminary data.</text>
</comment>
<dbReference type="AlphaFoldDB" id="A0ABD2MC25"/>
<keyword evidence="4" id="KW-0507">mRNA processing</keyword>
<dbReference type="Proteomes" id="UP001620626">
    <property type="component" value="Unassembled WGS sequence"/>
</dbReference>
<feature type="compositionally biased region" description="Basic residues" evidence="10">
    <location>
        <begin position="21"/>
        <end position="34"/>
    </location>
</feature>
<dbReference type="Pfam" id="PF04928">
    <property type="entry name" value="PAP_central"/>
    <property type="match status" value="1"/>
</dbReference>
<evidence type="ECO:0000256" key="1">
    <source>
        <dbReference type="ARBA" id="ARBA00004123"/>
    </source>
</evidence>
<feature type="compositionally biased region" description="Polar residues" evidence="10">
    <location>
        <begin position="149"/>
        <end position="160"/>
    </location>
</feature>
<dbReference type="CDD" id="cd05402">
    <property type="entry name" value="NT_PAP_TUTase"/>
    <property type="match status" value="1"/>
</dbReference>
<dbReference type="PANTHER" id="PTHR10682">
    <property type="entry name" value="POLY A POLYMERASE"/>
    <property type="match status" value="1"/>
</dbReference>
<evidence type="ECO:0000256" key="6">
    <source>
        <dbReference type="ARBA" id="ARBA00022741"/>
    </source>
</evidence>
<comment type="similarity">
    <text evidence="2">Belongs to the poly(A) polymerase family.</text>
</comment>
<evidence type="ECO:0000256" key="9">
    <source>
        <dbReference type="ARBA" id="ARBA00048830"/>
    </source>
</evidence>
<keyword evidence="8" id="KW-0539">Nucleus</keyword>
<dbReference type="GO" id="GO:1990817">
    <property type="term" value="F:poly(A) RNA polymerase activity"/>
    <property type="evidence" value="ECO:0007669"/>
    <property type="project" value="UniProtKB-EC"/>
</dbReference>
<comment type="catalytic activity">
    <reaction evidence="9">
        <text>RNA(n) + ATP = RNA(n)-3'-adenine ribonucleotide + diphosphate</text>
        <dbReference type="Rhea" id="RHEA:11332"/>
        <dbReference type="Rhea" id="RHEA-COMP:14527"/>
        <dbReference type="Rhea" id="RHEA-COMP:17347"/>
        <dbReference type="ChEBI" id="CHEBI:30616"/>
        <dbReference type="ChEBI" id="CHEBI:33019"/>
        <dbReference type="ChEBI" id="CHEBI:140395"/>
        <dbReference type="ChEBI" id="CHEBI:173115"/>
        <dbReference type="EC" id="2.7.7.19"/>
    </reaction>
</comment>
<comment type="subcellular location">
    <subcellularLocation>
        <location evidence="1">Nucleus</location>
    </subcellularLocation>
</comment>
<dbReference type="InterPro" id="IPR011068">
    <property type="entry name" value="NuclTrfase_I-like_C"/>
</dbReference>
<evidence type="ECO:0000256" key="7">
    <source>
        <dbReference type="ARBA" id="ARBA00022840"/>
    </source>
</evidence>
<dbReference type="Gene3D" id="3.30.70.590">
    <property type="entry name" value="Poly(A) polymerase predicted RNA binding domain"/>
    <property type="match status" value="1"/>
</dbReference>
<reference evidence="13 14" key="1">
    <citation type="submission" date="2024-10" db="EMBL/GenBank/DDBJ databases">
        <authorList>
            <person name="Kim D."/>
        </authorList>
    </citation>
    <scope>NUCLEOTIDE SEQUENCE [LARGE SCALE GENOMIC DNA]</scope>
    <source>
        <strain evidence="13">BH-2024</strain>
    </source>
</reference>
<dbReference type="SUPFAM" id="SSF55003">
    <property type="entry name" value="PAP/Archaeal CCA-adding enzyme, C-terminal domain"/>
    <property type="match status" value="1"/>
</dbReference>
<dbReference type="InterPro" id="IPR002934">
    <property type="entry name" value="Polymerase_NTP_transf_dom"/>
</dbReference>
<accession>A0ABD2MC25</accession>
<feature type="region of interest" description="Disordered" evidence="10">
    <location>
        <begin position="273"/>
        <end position="318"/>
    </location>
</feature>
<dbReference type="GO" id="GO:0006397">
    <property type="term" value="P:mRNA processing"/>
    <property type="evidence" value="ECO:0007669"/>
    <property type="project" value="UniProtKB-KW"/>
</dbReference>
<dbReference type="GO" id="GO:0005634">
    <property type="term" value="C:nucleus"/>
    <property type="evidence" value="ECO:0007669"/>
    <property type="project" value="UniProtKB-SubCell"/>
</dbReference>
<dbReference type="InterPro" id="IPR007012">
    <property type="entry name" value="PolA_pol_cen_dom"/>
</dbReference>
<dbReference type="Gene3D" id="3.30.460.10">
    <property type="entry name" value="Beta Polymerase, domain 2"/>
    <property type="match status" value="1"/>
</dbReference>
<evidence type="ECO:0000259" key="11">
    <source>
        <dbReference type="Pfam" id="PF01909"/>
    </source>
</evidence>
<evidence type="ECO:0000259" key="12">
    <source>
        <dbReference type="Pfam" id="PF04928"/>
    </source>
</evidence>
<feature type="compositionally biased region" description="Basic residues" evidence="10">
    <location>
        <begin position="276"/>
        <end position="285"/>
    </location>
</feature>
<feature type="region of interest" description="Disordered" evidence="10">
    <location>
        <begin position="1"/>
        <end position="84"/>
    </location>
</feature>
<feature type="compositionally biased region" description="Basic and acidic residues" evidence="10">
    <location>
        <begin position="286"/>
        <end position="311"/>
    </location>
</feature>
<feature type="compositionally biased region" description="Basic and acidic residues" evidence="10">
    <location>
        <begin position="1"/>
        <end position="14"/>
    </location>
</feature>
<feature type="domain" description="Poly(A) polymerase central" evidence="12">
    <location>
        <begin position="831"/>
        <end position="987"/>
    </location>
</feature>
<sequence>MNLGEDTKKSKTPKESGGTKNKQKTKTPQKKGKKNGKENSLKIELAFSGKTASTEEAENAEAKKQSEEGTEIFLTPREEFSDKEGTIIEMPKKMPDMMASYLKNLMPKGNDDEKGILNSKSEKEKPPNGNEEKIISKRGIKHDEEAHMTPNSNHLAQNLNEKWHEIGTVPKEKNEKGILNTKSEKEMPPNDQGEKIIEEKSNEIGSKSGQIDENDQRENAKNDKESDKEAPKTLNSNDLEGSLKEQMSEIGIVPKEKNEKGILKAKEIEEKTISKREKKPKRKNKVEKGKALFEKKENNKKSGEKIEEKGVEIGSDSGEIDENDQKQLEKIGLIGENEICWIFFLEDEFLIRFFRQLFIHSSEMMQLIVIIGCLINEIGHRMEVIDKLYPIGDKTLLNDLKSLGIAPSKWLHKKLGHHWHQIRNEQMPKVSPLKSDRKTEELRNILWKHLKTIAKFVDVNLAGANYSNESGKDETEFGEKQIIFRKMALALFSEREKIGKMVKNLKFGRTNSGQLEVLWDKVKFDDEEREKLTTTAFFRNEFELEKFNEFFGHFLLMTQQIEQDQKLYNEMSNFTKTENQILGNFGISLHLQEIKLFTEQKHLVEKFLSKNGFGMVKNERKLKIDLAIEMIELMVKEWNPQAKLLVSGSYQLGVLTEHSDIDAICVGPAFLEFHFFGSAKCEIHRSRRSCPDWSLYCRLCLLQNVNVNTIRSIEDALVPLIKFTFQFDQNTPIDFDIGLVTFDPKEQIFKSKMPIKYEQSNALSAKIAKEIGELSDQRKHFGGEVGEKSIDEKLKKKLRSLSSFEVSSIILKRILATENTENGNGNILQIYRIFLRMIKFWAREHHIYDNKLGFFNGISLSLLVAKVMLLYPMASLPFLIEKFFFTFSTWPWPTSVKLTDLPSLSILRWNASDESDKRGEIYSRRGLMPGLTMPIVTPGHIEQNATFNVNRSTATIIRREMQNAIKIIRNWPMDLGNLQKEKWENLLKDKKFEEKFSHFIRINCKAFALADFYDFCGYVETRIRLQLLIDVERFDRIRLAHAKQIVEKEQILGENENCDENEAFPMPKSEYYQKIWLIGLELDDKIAAVGDGTAEEVEWIRRLNSMLLHQFDATIEKAYRIKKNLANELLQIELKSKYEKDENY</sequence>
<feature type="compositionally biased region" description="Basic and acidic residues" evidence="10">
    <location>
        <begin position="109"/>
        <end position="147"/>
    </location>
</feature>
<evidence type="ECO:0000256" key="8">
    <source>
        <dbReference type="ARBA" id="ARBA00023242"/>
    </source>
</evidence>
<keyword evidence="7" id="KW-0067">ATP-binding</keyword>
<keyword evidence="14" id="KW-1185">Reference proteome</keyword>
<proteinExistence type="inferred from homology"/>
<keyword evidence="6" id="KW-0547">Nucleotide-binding</keyword>
<dbReference type="SUPFAM" id="SSF81301">
    <property type="entry name" value="Nucleotidyltransferase"/>
    <property type="match status" value="1"/>
</dbReference>
<dbReference type="Gene3D" id="1.10.1410.10">
    <property type="match status" value="1"/>
</dbReference>
<dbReference type="EMBL" id="JBICBT010000051">
    <property type="protein sequence ID" value="KAL3125078.1"/>
    <property type="molecule type" value="Genomic_DNA"/>
</dbReference>
<protein>
    <recommendedName>
        <fullName evidence="3">polynucleotide adenylyltransferase</fullName>
        <ecNumber evidence="3">2.7.7.19</ecNumber>
    </recommendedName>
</protein>
<evidence type="ECO:0000313" key="14">
    <source>
        <dbReference type="Proteomes" id="UP001620626"/>
    </source>
</evidence>
<organism evidence="13 14">
    <name type="scientific">Heterodera trifolii</name>
    <dbReference type="NCBI Taxonomy" id="157864"/>
    <lineage>
        <taxon>Eukaryota</taxon>
        <taxon>Metazoa</taxon>
        <taxon>Ecdysozoa</taxon>
        <taxon>Nematoda</taxon>
        <taxon>Chromadorea</taxon>
        <taxon>Rhabditida</taxon>
        <taxon>Tylenchina</taxon>
        <taxon>Tylenchomorpha</taxon>
        <taxon>Tylenchoidea</taxon>
        <taxon>Heteroderidae</taxon>
        <taxon>Heteroderinae</taxon>
        <taxon>Heterodera</taxon>
    </lineage>
</organism>
<evidence type="ECO:0000256" key="5">
    <source>
        <dbReference type="ARBA" id="ARBA00022679"/>
    </source>
</evidence>
<dbReference type="EC" id="2.7.7.19" evidence="3"/>
<dbReference type="PANTHER" id="PTHR10682:SF10">
    <property type="entry name" value="POLYNUCLEOTIDE ADENYLYLTRANSFERASE"/>
    <property type="match status" value="1"/>
</dbReference>
<evidence type="ECO:0000256" key="3">
    <source>
        <dbReference type="ARBA" id="ARBA00012388"/>
    </source>
</evidence>